<dbReference type="Proteomes" id="UP000009082">
    <property type="component" value="Unassembled WGS sequence"/>
</dbReference>
<name>C4V912_VAIC1</name>
<proteinExistence type="predicted"/>
<evidence type="ECO:0000313" key="2">
    <source>
        <dbReference type="Proteomes" id="UP000009082"/>
    </source>
</evidence>
<gene>
    <name evidence="1" type="ORF">NCER_101020</name>
</gene>
<dbReference type="OMA" id="ILMRTIM"/>
<dbReference type="HOGENOM" id="CLU_419246_0_0_1"/>
<evidence type="ECO:0000313" key="1">
    <source>
        <dbReference type="EMBL" id="EEQ82290.1"/>
    </source>
</evidence>
<reference evidence="2" key="1">
    <citation type="journal article" date="2009" name="PLoS Pathog.">
        <title>Genomic analyses of the microsporidian Nosema ceranae, an emergent pathogen of honey bees.</title>
        <authorList>
            <person name="Cornman R.S."/>
            <person name="Chen Y.P."/>
            <person name="Schatz M.C."/>
            <person name="Street C."/>
            <person name="Zhao Y."/>
            <person name="Desany B."/>
            <person name="Egholm M."/>
            <person name="Hutchison S."/>
            <person name="Pettis J.S."/>
            <person name="Lipkin W.I."/>
            <person name="Evans J.D."/>
        </authorList>
    </citation>
    <scope>NUCLEOTIDE SEQUENCE [LARGE SCALE GENOMIC DNA]</scope>
    <source>
        <strain evidence="2">BRL01</strain>
    </source>
</reference>
<dbReference type="InParanoid" id="C4V912"/>
<organism evidence="2">
    <name type="scientific">Vairimorpha ceranae (strain BRL01)</name>
    <name type="common">Microsporidian parasite</name>
    <name type="synonym">Nosema ceranae</name>
    <dbReference type="NCBI Taxonomy" id="578460"/>
    <lineage>
        <taxon>Eukaryota</taxon>
        <taxon>Fungi</taxon>
        <taxon>Fungi incertae sedis</taxon>
        <taxon>Microsporidia</taxon>
        <taxon>Nosematidae</taxon>
        <taxon>Vairimorpha</taxon>
    </lineage>
</organism>
<protein>
    <submittedName>
        <fullName evidence="1">Uncharacterized protein</fullName>
    </submittedName>
</protein>
<sequence>MLKYKILNLICDCIKNKEKKDNLLDKILEMLCKSYNEEKEKFLNEIYKYNSLDYVQNINTKLAKKKFLCFKDLTSETIAFILRLSQTELTYDEHLIIIYSLDKEILQKFLPGIMSYNLSLLLSSNVKKTLSIINYLLVCKLHISDVGKDILYKALINVDRSDLKATSWLCKDLFDDSKLMFFLQNLVLGDCTLDTEEYILLQKQIVFKLKKVNFLTVNERETLFMVINKMATKKILDVTVDFWETMKNLYYSKYNVEYVIELIQMNYTVCSPILELMPINEHSLSIISKSNKIKELKIFIRRIKKPIMEYEILKLYLEKIEIRNEIEIKYNIKELAIKFRNEISEHLFLELEKVYKKTKKSILFENCIEFLKKDVNFDNHVNDIIISCHKLNEIDKNADLKLINDLCLKFLDKIRDETVAYNIFKLFKVEENLTNEDLFYIFDKILYFDLDSSHIRKIKYGVISKIFSYLIKNSKQNNPGKIINQKENKFFLPMLVKLWDEISIIPDEFEIEAVINLLKISIEKSGAFYQKRFFASEIYTYFLKRFTQEKFVTSDLSKYLSFFNFLESVVNCFLLPKENFENIFIYLCNLSCFLEARKVVYKMTVLDSYLAFYILYIQKKVTLPKEFSEKNFENYKISELSAKTAAIVFKNLKN</sequence>
<dbReference type="VEuPathDB" id="MicrosporidiaDB:NCER_101020"/>
<dbReference type="AlphaFoldDB" id="C4V912"/>
<dbReference type="EMBL" id="ACOL01000079">
    <property type="protein sequence ID" value="EEQ82290.1"/>
    <property type="molecule type" value="Genomic_DNA"/>
</dbReference>
<accession>C4V912</accession>
<dbReference type="KEGG" id="nce:NCER_101020"/>